<evidence type="ECO:0000256" key="6">
    <source>
        <dbReference type="SAM" id="SignalP"/>
    </source>
</evidence>
<evidence type="ECO:0000256" key="1">
    <source>
        <dbReference type="ARBA" id="ARBA00010505"/>
    </source>
</evidence>
<name>A0A7R9U532_9STRA</name>
<dbReference type="GO" id="GO:0045454">
    <property type="term" value="P:cell redox homeostasis"/>
    <property type="evidence" value="ECO:0007669"/>
    <property type="project" value="TreeGrafter"/>
</dbReference>
<protein>
    <recommendedName>
        <fullName evidence="7">Thioredoxin domain-containing protein</fullName>
    </recommendedName>
</protein>
<evidence type="ECO:0000256" key="4">
    <source>
        <dbReference type="ARBA" id="ARBA00023002"/>
    </source>
</evidence>
<reference evidence="8" key="1">
    <citation type="submission" date="2021-01" db="EMBL/GenBank/DDBJ databases">
        <authorList>
            <person name="Corre E."/>
            <person name="Pelletier E."/>
            <person name="Niang G."/>
            <person name="Scheremetjew M."/>
            <person name="Finn R."/>
            <person name="Kale V."/>
            <person name="Holt S."/>
            <person name="Cochrane G."/>
            <person name="Meng A."/>
            <person name="Brown T."/>
            <person name="Cohen L."/>
        </authorList>
    </citation>
    <scope>NUCLEOTIDE SEQUENCE</scope>
    <source>
        <strain evidence="8">CCMP2078</strain>
    </source>
</reference>
<dbReference type="GO" id="GO:0042744">
    <property type="term" value="P:hydrogen peroxide catabolic process"/>
    <property type="evidence" value="ECO:0007669"/>
    <property type="project" value="TreeGrafter"/>
</dbReference>
<dbReference type="PROSITE" id="PS51352">
    <property type="entry name" value="THIOREDOXIN_2"/>
    <property type="match status" value="1"/>
</dbReference>
<dbReference type="PANTHER" id="PTHR10430:SF16">
    <property type="entry name" value="PEROXIREDOXIN-5, MITOCHONDRIAL"/>
    <property type="match status" value="1"/>
</dbReference>
<dbReference type="InterPro" id="IPR037944">
    <property type="entry name" value="PRX5-like"/>
</dbReference>
<dbReference type="GO" id="GO:0005737">
    <property type="term" value="C:cytoplasm"/>
    <property type="evidence" value="ECO:0007669"/>
    <property type="project" value="TreeGrafter"/>
</dbReference>
<evidence type="ECO:0000256" key="3">
    <source>
        <dbReference type="ARBA" id="ARBA00022862"/>
    </source>
</evidence>
<keyword evidence="4" id="KW-0560">Oxidoreductase</keyword>
<keyword evidence="2" id="KW-0575">Peroxidase</keyword>
<dbReference type="AlphaFoldDB" id="A0A7R9U532"/>
<dbReference type="InterPro" id="IPR013740">
    <property type="entry name" value="Redoxin"/>
</dbReference>
<accession>A0A7R9U532</accession>
<feature type="chain" id="PRO_5030957333" description="Thioredoxin domain-containing protein" evidence="6">
    <location>
        <begin position="19"/>
        <end position="196"/>
    </location>
</feature>
<dbReference type="InterPro" id="IPR036249">
    <property type="entry name" value="Thioredoxin-like_sf"/>
</dbReference>
<sequence>MMLIRGMTLLAFASRVAGFAPRAGARLGRAPLRMISVGDSVPMDGEFMTLGSGGPGPLKYDEVFKGKKVVVVGVPGALTPTCSEKHVPGFLSKQDEFKAKGVDSIAVLSVNDPFVMGVWKEKLGAGDDVAMLADGGAQFVSAADIGFDTGGFGGTRCTRMSMLVNDGKVEQVFMEEGGGYTESGEGSNADHMLAQL</sequence>
<evidence type="ECO:0000259" key="7">
    <source>
        <dbReference type="PROSITE" id="PS51352"/>
    </source>
</evidence>
<comment type="similarity">
    <text evidence="1">Belongs to the peroxiredoxin family. Prx5 subfamily.</text>
</comment>
<dbReference type="Pfam" id="PF08534">
    <property type="entry name" value="Redoxin"/>
    <property type="match status" value="1"/>
</dbReference>
<evidence type="ECO:0000256" key="2">
    <source>
        <dbReference type="ARBA" id="ARBA00022559"/>
    </source>
</evidence>
<dbReference type="InterPro" id="IPR013766">
    <property type="entry name" value="Thioredoxin_domain"/>
</dbReference>
<gene>
    <name evidence="8" type="ORF">PPYR1160_LOCUS4424</name>
</gene>
<feature type="signal peptide" evidence="6">
    <location>
        <begin position="1"/>
        <end position="18"/>
    </location>
</feature>
<proteinExistence type="inferred from homology"/>
<evidence type="ECO:0000313" key="8">
    <source>
        <dbReference type="EMBL" id="CAD8254932.1"/>
    </source>
</evidence>
<dbReference type="EMBL" id="HBEA01005766">
    <property type="protein sequence ID" value="CAD8254932.1"/>
    <property type="molecule type" value="Transcribed_RNA"/>
</dbReference>
<dbReference type="PANTHER" id="PTHR10430">
    <property type="entry name" value="PEROXIREDOXIN"/>
    <property type="match status" value="1"/>
</dbReference>
<evidence type="ECO:0000256" key="5">
    <source>
        <dbReference type="PIRSR" id="PIRSR637944-1"/>
    </source>
</evidence>
<dbReference type="Gene3D" id="3.40.30.10">
    <property type="entry name" value="Glutaredoxin"/>
    <property type="match status" value="1"/>
</dbReference>
<dbReference type="SUPFAM" id="SSF52833">
    <property type="entry name" value="Thioredoxin-like"/>
    <property type="match status" value="1"/>
</dbReference>
<dbReference type="GO" id="GO:0034599">
    <property type="term" value="P:cellular response to oxidative stress"/>
    <property type="evidence" value="ECO:0007669"/>
    <property type="project" value="InterPro"/>
</dbReference>
<feature type="domain" description="Thioredoxin" evidence="7">
    <location>
        <begin position="35"/>
        <end position="196"/>
    </location>
</feature>
<keyword evidence="3" id="KW-0049">Antioxidant</keyword>
<feature type="active site" description="Cysteine sulfenic acid (-SOH) intermediate" evidence="5">
    <location>
        <position position="82"/>
    </location>
</feature>
<keyword evidence="6" id="KW-0732">Signal</keyword>
<organism evidence="8">
    <name type="scientific">Pinguiococcus pyrenoidosus</name>
    <dbReference type="NCBI Taxonomy" id="172671"/>
    <lineage>
        <taxon>Eukaryota</taxon>
        <taxon>Sar</taxon>
        <taxon>Stramenopiles</taxon>
        <taxon>Ochrophyta</taxon>
        <taxon>Pinguiophyceae</taxon>
        <taxon>Pinguiochrysidales</taxon>
        <taxon>Pinguiochrysidaceae</taxon>
        <taxon>Pinguiococcus</taxon>
    </lineage>
</organism>
<dbReference type="GO" id="GO:0008379">
    <property type="term" value="F:thioredoxin peroxidase activity"/>
    <property type="evidence" value="ECO:0007669"/>
    <property type="project" value="InterPro"/>
</dbReference>